<dbReference type="SUPFAM" id="SSF56112">
    <property type="entry name" value="Protein kinase-like (PK-like)"/>
    <property type="match status" value="1"/>
</dbReference>
<dbReference type="PANTHER" id="PTHR27001:SF811">
    <property type="entry name" value="SERINE_THREONINE-PROTEIN KINASE CDG1-LIKE"/>
    <property type="match status" value="1"/>
</dbReference>
<gene>
    <name evidence="3" type="primary">PERK12_0</name>
    <name evidence="3" type="ORF">CFP56_017919</name>
</gene>
<dbReference type="Gene3D" id="1.10.510.10">
    <property type="entry name" value="Transferase(Phosphotransferase) domain 1"/>
    <property type="match status" value="1"/>
</dbReference>
<dbReference type="GO" id="GO:0005886">
    <property type="term" value="C:plasma membrane"/>
    <property type="evidence" value="ECO:0007669"/>
    <property type="project" value="TreeGrafter"/>
</dbReference>
<protein>
    <submittedName>
        <fullName evidence="3">Proline-rich receptor-like protein kinase perk12</fullName>
    </submittedName>
</protein>
<keyword evidence="2" id="KW-0067">ATP-binding</keyword>
<proteinExistence type="predicted"/>
<accession>A0AAW0KKT1</accession>
<keyword evidence="4" id="KW-1185">Reference proteome</keyword>
<evidence type="ECO:0000313" key="4">
    <source>
        <dbReference type="Proteomes" id="UP000237347"/>
    </source>
</evidence>
<dbReference type="InterPro" id="IPR011009">
    <property type="entry name" value="Kinase-like_dom_sf"/>
</dbReference>
<name>A0AAW0KKT1_QUESU</name>
<dbReference type="AlphaFoldDB" id="A0AAW0KKT1"/>
<sequence length="279" mass="31223">MKVYHGFLQDIPVLVKCFLKTDERFWSTLKILSRVRHRHIRNIFGYCCADDSVFLLCDCSCMDTVEVNLQCDDLAKVFGWNQGEIGGSLRYLHEECIDGPIVHLSVCSAHVVNTQGNSAMATSQLLSGFTDKMSPKEDSPAESQNLEEDGHRYVDVHDYGMFLLELITGKSARCFQAEGKGQPLVNWATPLLKNGSLSELMDHRLTDTSDMEVVNHMANAALCCLKSVKGRRLSMSEVRYIIYALNIVVLRKVPISIGCYVLAVVRGDELALSKYGFSE</sequence>
<dbReference type="EMBL" id="PKMF04000281">
    <property type="protein sequence ID" value="KAK7839545.1"/>
    <property type="molecule type" value="Genomic_DNA"/>
</dbReference>
<dbReference type="PANTHER" id="PTHR27001">
    <property type="entry name" value="OS01G0253100 PROTEIN"/>
    <property type="match status" value="1"/>
</dbReference>
<evidence type="ECO:0000256" key="1">
    <source>
        <dbReference type="ARBA" id="ARBA00022741"/>
    </source>
</evidence>
<dbReference type="Proteomes" id="UP000237347">
    <property type="component" value="Unassembled WGS sequence"/>
</dbReference>
<dbReference type="GO" id="GO:0005524">
    <property type="term" value="F:ATP binding"/>
    <property type="evidence" value="ECO:0007669"/>
    <property type="project" value="UniProtKB-KW"/>
</dbReference>
<organism evidence="3 4">
    <name type="scientific">Quercus suber</name>
    <name type="common">Cork oak</name>
    <dbReference type="NCBI Taxonomy" id="58331"/>
    <lineage>
        <taxon>Eukaryota</taxon>
        <taxon>Viridiplantae</taxon>
        <taxon>Streptophyta</taxon>
        <taxon>Embryophyta</taxon>
        <taxon>Tracheophyta</taxon>
        <taxon>Spermatophyta</taxon>
        <taxon>Magnoliopsida</taxon>
        <taxon>eudicotyledons</taxon>
        <taxon>Gunneridae</taxon>
        <taxon>Pentapetalae</taxon>
        <taxon>rosids</taxon>
        <taxon>fabids</taxon>
        <taxon>Fagales</taxon>
        <taxon>Fagaceae</taxon>
        <taxon>Quercus</taxon>
    </lineage>
</organism>
<evidence type="ECO:0000256" key="2">
    <source>
        <dbReference type="ARBA" id="ARBA00022840"/>
    </source>
</evidence>
<dbReference type="Gene3D" id="3.30.200.20">
    <property type="entry name" value="Phosphorylase Kinase, domain 1"/>
    <property type="match status" value="1"/>
</dbReference>
<comment type="caution">
    <text evidence="3">The sequence shown here is derived from an EMBL/GenBank/DDBJ whole genome shotgun (WGS) entry which is preliminary data.</text>
</comment>
<reference evidence="3 4" key="1">
    <citation type="journal article" date="2018" name="Sci. Data">
        <title>The draft genome sequence of cork oak.</title>
        <authorList>
            <person name="Ramos A.M."/>
            <person name="Usie A."/>
            <person name="Barbosa P."/>
            <person name="Barros P.M."/>
            <person name="Capote T."/>
            <person name="Chaves I."/>
            <person name="Simoes F."/>
            <person name="Abreu I."/>
            <person name="Carrasquinho I."/>
            <person name="Faro C."/>
            <person name="Guimaraes J.B."/>
            <person name="Mendonca D."/>
            <person name="Nobrega F."/>
            <person name="Rodrigues L."/>
            <person name="Saibo N.J.M."/>
            <person name="Varela M.C."/>
            <person name="Egas C."/>
            <person name="Matos J."/>
            <person name="Miguel C.M."/>
            <person name="Oliveira M.M."/>
            <person name="Ricardo C.P."/>
            <person name="Goncalves S."/>
        </authorList>
    </citation>
    <scope>NUCLEOTIDE SEQUENCE [LARGE SCALE GENOMIC DNA]</scope>
    <source>
        <strain evidence="4">cv. HL8</strain>
    </source>
</reference>
<evidence type="ECO:0000313" key="3">
    <source>
        <dbReference type="EMBL" id="KAK7839545.1"/>
    </source>
</evidence>
<dbReference type="GO" id="GO:0016301">
    <property type="term" value="F:kinase activity"/>
    <property type="evidence" value="ECO:0007669"/>
    <property type="project" value="UniProtKB-KW"/>
</dbReference>
<keyword evidence="1" id="KW-0547">Nucleotide-binding</keyword>